<dbReference type="Proteomes" id="UP000310421">
    <property type="component" value="Unassembled WGS sequence"/>
</dbReference>
<sequence length="371" mass="42202">MFLDYPVHRTLCKTYQHFQRRPNSNMRRAIFFPVKSEARFVWIETDRLSNQPDFERIKKKCFKNSNCSIERVTIDEDLVYMKKLNPQIVLVYRANSASDGSAVNQSLSRLNDETCTSWKGPVLAYGSEMKMNAAGQETIMCTDLDTTDLGSINNWIMGPLEPGKPFHGSVIFSHGESSKRGRRFDSATLQSLPGVTKVPLSLESQIAYVFGMPLMIMFKIPADTAASKEYEEIIKAARSDMPSDSYNSTAGLLLMDLENKDSDASHFAEIPERYIKKSLGDAIVVRKDGRPLKTAQLEAFCNWVEHDLLPLLTDARLSIAEELNVDPAADTEGWKKRADFCLDLRQKMLARITRKRFYGWCEKEGLNLEHF</sequence>
<protein>
    <submittedName>
        <fullName evidence="1">Uncharacterized protein</fullName>
    </submittedName>
</protein>
<evidence type="ECO:0000313" key="1">
    <source>
        <dbReference type="EMBL" id="THW56553.1"/>
    </source>
</evidence>
<dbReference type="AlphaFoldDB" id="A0A4S8YRJ9"/>
<name>A0A4S8YRJ9_AURPU</name>
<proteinExistence type="predicted"/>
<gene>
    <name evidence="1" type="ORF">D6D20_08655</name>
</gene>
<organism evidence="1 2">
    <name type="scientific">Aureobasidium pullulans</name>
    <name type="common">Black yeast</name>
    <name type="synonym">Pullularia pullulans</name>
    <dbReference type="NCBI Taxonomy" id="5580"/>
    <lineage>
        <taxon>Eukaryota</taxon>
        <taxon>Fungi</taxon>
        <taxon>Dikarya</taxon>
        <taxon>Ascomycota</taxon>
        <taxon>Pezizomycotina</taxon>
        <taxon>Dothideomycetes</taxon>
        <taxon>Dothideomycetidae</taxon>
        <taxon>Dothideales</taxon>
        <taxon>Saccotheciaceae</taxon>
        <taxon>Aureobasidium</taxon>
    </lineage>
</organism>
<accession>A0A4S8YRJ9</accession>
<comment type="caution">
    <text evidence="1">The sequence shown here is derived from an EMBL/GenBank/DDBJ whole genome shotgun (WGS) entry which is preliminary data.</text>
</comment>
<dbReference type="EMBL" id="QZAN01000146">
    <property type="protein sequence ID" value="THW56553.1"/>
    <property type="molecule type" value="Genomic_DNA"/>
</dbReference>
<reference evidence="1 2" key="1">
    <citation type="submission" date="2018-10" db="EMBL/GenBank/DDBJ databases">
        <title>Fifty Aureobasidium pullulans genomes reveal a recombining polyextremotolerant generalist.</title>
        <authorList>
            <person name="Gostincar C."/>
            <person name="Turk M."/>
            <person name="Zajc J."/>
            <person name="Gunde-Cimerman N."/>
        </authorList>
    </citation>
    <scope>NUCLEOTIDE SEQUENCE [LARGE SCALE GENOMIC DNA]</scope>
    <source>
        <strain evidence="1 2">EXF-10751</strain>
    </source>
</reference>
<evidence type="ECO:0000313" key="2">
    <source>
        <dbReference type="Proteomes" id="UP000310421"/>
    </source>
</evidence>